<name>A0A1Y2EI74_9PEZI</name>
<proteinExistence type="predicted"/>
<evidence type="ECO:0000313" key="3">
    <source>
        <dbReference type="EMBL" id="ORY70946.1"/>
    </source>
</evidence>
<dbReference type="EMBL" id="MCFJ01000001">
    <property type="protein sequence ID" value="ORY70946.1"/>
    <property type="molecule type" value="Genomic_DNA"/>
</dbReference>
<keyword evidence="2" id="KW-0812">Transmembrane</keyword>
<reference evidence="3 4" key="1">
    <citation type="submission" date="2016-07" db="EMBL/GenBank/DDBJ databases">
        <title>Pervasive Adenine N6-methylation of Active Genes in Fungi.</title>
        <authorList>
            <consortium name="DOE Joint Genome Institute"/>
            <person name="Mondo S.J."/>
            <person name="Dannebaum R.O."/>
            <person name="Kuo R.C."/>
            <person name="Labutti K."/>
            <person name="Haridas S."/>
            <person name="Kuo A."/>
            <person name="Salamov A."/>
            <person name="Ahrendt S.R."/>
            <person name="Lipzen A."/>
            <person name="Sullivan W."/>
            <person name="Andreopoulos W.B."/>
            <person name="Clum A."/>
            <person name="Lindquist E."/>
            <person name="Daum C."/>
            <person name="Ramamoorthy G.K."/>
            <person name="Gryganskyi A."/>
            <person name="Culley D."/>
            <person name="Magnuson J.K."/>
            <person name="James T.Y."/>
            <person name="O'Malley M.A."/>
            <person name="Stajich J.E."/>
            <person name="Spatafora J.W."/>
            <person name="Visel A."/>
            <person name="Grigoriev I.V."/>
        </authorList>
    </citation>
    <scope>NUCLEOTIDE SEQUENCE [LARGE SCALE GENOMIC DNA]</scope>
    <source>
        <strain evidence="3 4">CBS 129021</strain>
    </source>
</reference>
<dbReference type="RefSeq" id="XP_040720538.1">
    <property type="nucleotide sequence ID" value="XM_040859029.1"/>
</dbReference>
<feature type="region of interest" description="Disordered" evidence="1">
    <location>
        <begin position="160"/>
        <end position="185"/>
    </location>
</feature>
<dbReference type="Proteomes" id="UP000193689">
    <property type="component" value="Unassembled WGS sequence"/>
</dbReference>
<keyword evidence="4" id="KW-1185">Reference proteome</keyword>
<sequence length="185" mass="21111">MSRTFGASTTRKRRSGVEPMSGGHSTLENLLIVANMFATGALASLIEKEWYTYRVERNYVLVTVVGMLMCVTSLVDFILSSSFQDTMFIWDLWLCIRMLLVRSYIKRHCRIGVDGVTGLGLLQCLSLWQRPENQSMRVDIHQRVRTMEITPVLSLERHPTSTLQPREFRPPTACSSAKHKRSLMG</sequence>
<keyword evidence="2" id="KW-0472">Membrane</keyword>
<evidence type="ECO:0000256" key="1">
    <source>
        <dbReference type="SAM" id="MobiDB-lite"/>
    </source>
</evidence>
<evidence type="ECO:0000313" key="4">
    <source>
        <dbReference type="Proteomes" id="UP000193689"/>
    </source>
</evidence>
<dbReference type="AlphaFoldDB" id="A0A1Y2EI74"/>
<protein>
    <submittedName>
        <fullName evidence="3">Uncharacterized protein</fullName>
    </submittedName>
</protein>
<gene>
    <name evidence="3" type="ORF">BCR38DRAFT_415541</name>
</gene>
<accession>A0A1Y2EI74</accession>
<dbReference type="InParanoid" id="A0A1Y2EI74"/>
<organism evidence="3 4">
    <name type="scientific">Pseudomassariella vexata</name>
    <dbReference type="NCBI Taxonomy" id="1141098"/>
    <lineage>
        <taxon>Eukaryota</taxon>
        <taxon>Fungi</taxon>
        <taxon>Dikarya</taxon>
        <taxon>Ascomycota</taxon>
        <taxon>Pezizomycotina</taxon>
        <taxon>Sordariomycetes</taxon>
        <taxon>Xylariomycetidae</taxon>
        <taxon>Amphisphaeriales</taxon>
        <taxon>Pseudomassariaceae</taxon>
        <taxon>Pseudomassariella</taxon>
    </lineage>
</organism>
<evidence type="ECO:0000256" key="2">
    <source>
        <dbReference type="SAM" id="Phobius"/>
    </source>
</evidence>
<comment type="caution">
    <text evidence="3">The sequence shown here is derived from an EMBL/GenBank/DDBJ whole genome shotgun (WGS) entry which is preliminary data.</text>
</comment>
<dbReference type="GeneID" id="63775241"/>
<keyword evidence="2" id="KW-1133">Transmembrane helix</keyword>
<feature type="region of interest" description="Disordered" evidence="1">
    <location>
        <begin position="1"/>
        <end position="22"/>
    </location>
</feature>
<feature type="transmembrane region" description="Helical" evidence="2">
    <location>
        <begin position="58"/>
        <end position="81"/>
    </location>
</feature>